<dbReference type="EMBL" id="LR899015">
    <property type="protein sequence ID" value="CAD7094023.1"/>
    <property type="molecule type" value="Genomic_DNA"/>
</dbReference>
<keyword evidence="4" id="KW-0812">Transmembrane</keyword>
<dbReference type="OMA" id="SGIWRQI"/>
<dbReference type="InterPro" id="IPR000184">
    <property type="entry name" value="Bac_surfAg_D15"/>
</dbReference>
<dbReference type="GO" id="GO:0005741">
    <property type="term" value="C:mitochondrial outer membrane"/>
    <property type="evidence" value="ECO:0007669"/>
    <property type="project" value="UniProtKB-SubCell"/>
</dbReference>
<organism evidence="8 9">
    <name type="scientific">Hermetia illucens</name>
    <name type="common">Black soldier fly</name>
    <dbReference type="NCBI Taxonomy" id="343691"/>
    <lineage>
        <taxon>Eukaryota</taxon>
        <taxon>Metazoa</taxon>
        <taxon>Ecdysozoa</taxon>
        <taxon>Arthropoda</taxon>
        <taxon>Hexapoda</taxon>
        <taxon>Insecta</taxon>
        <taxon>Pterygota</taxon>
        <taxon>Neoptera</taxon>
        <taxon>Endopterygota</taxon>
        <taxon>Diptera</taxon>
        <taxon>Brachycera</taxon>
        <taxon>Stratiomyomorpha</taxon>
        <taxon>Stratiomyidae</taxon>
        <taxon>Hermetiinae</taxon>
        <taxon>Hermetia</taxon>
    </lineage>
</organism>
<evidence type="ECO:0000259" key="7">
    <source>
        <dbReference type="Pfam" id="PF01103"/>
    </source>
</evidence>
<keyword evidence="5" id="KW-0472">Membrane</keyword>
<accession>A0A7R8Z3K8</accession>
<evidence type="ECO:0000256" key="3">
    <source>
        <dbReference type="ARBA" id="ARBA00022452"/>
    </source>
</evidence>
<comment type="similarity">
    <text evidence="2">Belongs to the SAM50/omp85 family.</text>
</comment>
<evidence type="ECO:0000256" key="6">
    <source>
        <dbReference type="SAM" id="MobiDB-lite"/>
    </source>
</evidence>
<proteinExistence type="inferred from homology"/>
<feature type="region of interest" description="Disordered" evidence="6">
    <location>
        <begin position="1"/>
        <end position="26"/>
    </location>
</feature>
<protein>
    <recommendedName>
        <fullName evidence="7">Bacterial surface antigen (D15) domain-containing protein</fullName>
    </recommendedName>
</protein>
<dbReference type="Pfam" id="PF01103">
    <property type="entry name" value="Omp85"/>
    <property type="match status" value="1"/>
</dbReference>
<keyword evidence="3" id="KW-1134">Transmembrane beta strand</keyword>
<dbReference type="Proteomes" id="UP000594454">
    <property type="component" value="Chromosome 7"/>
</dbReference>
<dbReference type="InParanoid" id="A0A7R8Z3K8"/>
<comment type="subcellular location">
    <subcellularLocation>
        <location evidence="1">Mitochondrion outer membrane</location>
        <topology evidence="1">Multi-pass membrane protein</topology>
    </subcellularLocation>
</comment>
<dbReference type="OrthoDB" id="1724197at2759"/>
<dbReference type="Gene3D" id="2.40.160.50">
    <property type="entry name" value="membrane protein fhac: a member of the omp85/tpsb transporter family"/>
    <property type="match status" value="1"/>
</dbReference>
<dbReference type="AlphaFoldDB" id="A0A7R8Z3K8"/>
<evidence type="ECO:0000313" key="8">
    <source>
        <dbReference type="EMBL" id="CAD7094023.1"/>
    </source>
</evidence>
<name>A0A7R8Z3K8_HERIL</name>
<feature type="domain" description="Bacterial surface antigen (D15)" evidence="7">
    <location>
        <begin position="140"/>
        <end position="452"/>
    </location>
</feature>
<dbReference type="InterPro" id="IPR039910">
    <property type="entry name" value="D15-like"/>
</dbReference>
<dbReference type="GO" id="GO:0045040">
    <property type="term" value="P:protein insertion into mitochondrial outer membrane"/>
    <property type="evidence" value="ECO:0007669"/>
    <property type="project" value="TreeGrafter"/>
</dbReference>
<gene>
    <name evidence="8" type="ORF">HERILL_LOCUS16263</name>
</gene>
<evidence type="ECO:0000256" key="1">
    <source>
        <dbReference type="ARBA" id="ARBA00004374"/>
    </source>
</evidence>
<dbReference type="GO" id="GO:0033108">
    <property type="term" value="P:mitochondrial respiratory chain complex assembly"/>
    <property type="evidence" value="ECO:0007669"/>
    <property type="project" value="TreeGrafter"/>
</dbReference>
<evidence type="ECO:0000256" key="2">
    <source>
        <dbReference type="ARBA" id="ARBA00010913"/>
    </source>
</evidence>
<sequence length="453" mass="50557">MGGKESKEVLRQPEAPARSSRRTRRELDLSVCPARVDQIHVSGLDRTRDDYVRRVAQGLFKAHTFQDVLIECNKARNHLIDLGIYKDIHVLIDVSRGPDATPNGYDVTFSGTEFPRLLGSVGTEVGQNEGSFTVELATPNIWGRGERLSLQGSYSNSKTSDVMLKLSKPFFHRELGDYKPEIALGLFRHATLMPVSAYKTSNVGLLGEFTFLLPFSIAHSLQYEMAFREVSTLGKQSPFFVREHCGPRMASLLRYVVSHDQRDSNVFPTRGFYVKLTNEYSGLGGNISYMMTNIHTEISATLFAGISAQLTSRVGYLQSVNKNNPEPPIGSLYTLGGPLTLRGFKFGGVGPHTDGYAMGAHSYWATGIHLWAPLPFNRYLGRFSNNFKTHLFYNFGNCNSFSSDKMRSAAGLGLAIRLAERARIEFNYCFPLLKQAGDRTHPGFQFGIGYEFL</sequence>
<reference evidence="8 9" key="1">
    <citation type="submission" date="2020-11" db="EMBL/GenBank/DDBJ databases">
        <authorList>
            <person name="Wallbank WR R."/>
            <person name="Pardo Diaz C."/>
            <person name="Kozak K."/>
            <person name="Martin S."/>
            <person name="Jiggins C."/>
            <person name="Moest M."/>
            <person name="Warren A I."/>
            <person name="Generalovic N T."/>
            <person name="Byers J.R.P. K."/>
            <person name="Montejo-Kovacevich G."/>
            <person name="Yen C E."/>
        </authorList>
    </citation>
    <scope>NUCLEOTIDE SEQUENCE [LARGE SCALE GENOMIC DNA]</scope>
</reference>
<dbReference type="PANTHER" id="PTHR12815">
    <property type="entry name" value="SORTING AND ASSEMBLY MACHINERY SAMM50 PROTEIN FAMILY MEMBER"/>
    <property type="match status" value="1"/>
</dbReference>
<dbReference type="PANTHER" id="PTHR12815:SF18">
    <property type="entry name" value="SORTING AND ASSEMBLY MACHINERY COMPONENT 50 HOMOLOG"/>
    <property type="match status" value="1"/>
</dbReference>
<evidence type="ECO:0000256" key="4">
    <source>
        <dbReference type="ARBA" id="ARBA00022692"/>
    </source>
</evidence>
<evidence type="ECO:0000313" key="9">
    <source>
        <dbReference type="Proteomes" id="UP000594454"/>
    </source>
</evidence>
<feature type="compositionally biased region" description="Basic and acidic residues" evidence="6">
    <location>
        <begin position="1"/>
        <end position="11"/>
    </location>
</feature>
<keyword evidence="9" id="KW-1185">Reference proteome</keyword>
<dbReference type="FunCoup" id="A0A7R8Z3K8">
    <property type="interactions" value="1637"/>
</dbReference>
<evidence type="ECO:0000256" key="5">
    <source>
        <dbReference type="ARBA" id="ARBA00023136"/>
    </source>
</evidence>